<dbReference type="EMBL" id="Z50800">
    <property type="protein sequence ID" value="CAA90680.1"/>
    <property type="molecule type" value="mRNA"/>
</dbReference>
<feature type="transmembrane region" description="Helical" evidence="1">
    <location>
        <begin position="113"/>
        <end position="130"/>
    </location>
</feature>
<keyword evidence="1" id="KW-0812">Transmembrane</keyword>
<feature type="transmembrane region" description="Helical" evidence="1">
    <location>
        <begin position="136"/>
        <end position="156"/>
    </location>
</feature>
<feature type="transmembrane region" description="Helical" evidence="1">
    <location>
        <begin position="6"/>
        <end position="22"/>
    </location>
</feature>
<keyword evidence="1" id="KW-1133">Transmembrane helix</keyword>
<name>Q40327_MEDSA</name>
<evidence type="ECO:0000313" key="2">
    <source>
        <dbReference type="EMBL" id="CAA90680.1"/>
    </source>
</evidence>
<dbReference type="AlphaFoldDB" id="Q40327"/>
<accession>Q40327</accession>
<proteinExistence type="evidence at transcript level"/>
<dbReference type="PIR" id="T09567">
    <property type="entry name" value="T09567"/>
</dbReference>
<evidence type="ECO:0000256" key="1">
    <source>
        <dbReference type="SAM" id="Phobius"/>
    </source>
</evidence>
<sequence length="226" mass="26019">MAEKFVLYFTVYFPLYITTNSIQRPRIKRQRCCTGLGLERDPILSKRCVKIGGSPHEQKFTPTQVSHFYYYINTHITYRWSSDNTPHIISHYYEVNIYTHHHIRGYSSPKRQSLFFFFFFLGEGQSLFLYHINPNIIILGLIISVGLPLIMMRLTIRPATLVRQYIHSGRPIGTDWGSAIPSIVGVISCVWGEIDKCIILSFENVSLISCVRSKGCINSTLKDSAF</sequence>
<keyword evidence="1" id="KW-0472">Membrane</keyword>
<organism evidence="2">
    <name type="scientific">Medicago sativa</name>
    <name type="common">Alfalfa</name>
    <dbReference type="NCBI Taxonomy" id="3879"/>
    <lineage>
        <taxon>Eukaryota</taxon>
        <taxon>Viridiplantae</taxon>
        <taxon>Streptophyta</taxon>
        <taxon>Embryophyta</taxon>
        <taxon>Tracheophyta</taxon>
        <taxon>Spermatophyta</taxon>
        <taxon>Magnoliopsida</taxon>
        <taxon>eudicotyledons</taxon>
        <taxon>Gunneridae</taxon>
        <taxon>Pentapetalae</taxon>
        <taxon>rosids</taxon>
        <taxon>fabids</taxon>
        <taxon>Fabales</taxon>
        <taxon>Fabaceae</taxon>
        <taxon>Papilionoideae</taxon>
        <taxon>50 kb inversion clade</taxon>
        <taxon>NPAAA clade</taxon>
        <taxon>Hologalegina</taxon>
        <taxon>IRL clade</taxon>
        <taxon>Trifolieae</taxon>
        <taxon>Medicago</taxon>
    </lineage>
</organism>
<reference evidence="2" key="1">
    <citation type="journal article" date="1997" name="Plant Mol. Biol.">
        <title>Characterization of somatic embryogenesis-related cDNAs from alfalfa (Medicago sativa L.).</title>
        <authorList>
            <person name="Giroux R.W."/>
            <person name="Pauls P."/>
        </authorList>
    </citation>
    <scope>NUCLEOTIDE SEQUENCE</scope>
    <source>
        <strain evidence="2">A70</strain>
        <tissue evidence="2">Plant tissue culture</tissue>
    </source>
</reference>
<protein>
    <submittedName>
        <fullName evidence="2">ASET2</fullName>
    </submittedName>
</protein>